<keyword evidence="4" id="KW-0539">Nucleus</keyword>
<name>A0A2N9FAV8_FAGSY</name>
<dbReference type="PANTHER" id="PTHR31719:SF43">
    <property type="entry name" value="NAC TRANSCRIPTION FACTOR 56"/>
    <property type="match status" value="1"/>
</dbReference>
<feature type="domain" description="NAC" evidence="5">
    <location>
        <begin position="1"/>
        <end position="102"/>
    </location>
</feature>
<dbReference type="Gene3D" id="2.170.150.80">
    <property type="entry name" value="NAC domain"/>
    <property type="match status" value="1"/>
</dbReference>
<keyword evidence="2" id="KW-0238">DNA-binding</keyword>
<proteinExistence type="predicted"/>
<dbReference type="InterPro" id="IPR003441">
    <property type="entry name" value="NAC-dom"/>
</dbReference>
<organism evidence="6">
    <name type="scientific">Fagus sylvatica</name>
    <name type="common">Beechnut</name>
    <dbReference type="NCBI Taxonomy" id="28930"/>
    <lineage>
        <taxon>Eukaryota</taxon>
        <taxon>Viridiplantae</taxon>
        <taxon>Streptophyta</taxon>
        <taxon>Embryophyta</taxon>
        <taxon>Tracheophyta</taxon>
        <taxon>Spermatophyta</taxon>
        <taxon>Magnoliopsida</taxon>
        <taxon>eudicotyledons</taxon>
        <taxon>Gunneridae</taxon>
        <taxon>Pentapetalae</taxon>
        <taxon>rosids</taxon>
        <taxon>fabids</taxon>
        <taxon>Fagales</taxon>
        <taxon>Fagaceae</taxon>
        <taxon>Fagus</taxon>
    </lineage>
</organism>
<evidence type="ECO:0000256" key="1">
    <source>
        <dbReference type="ARBA" id="ARBA00023015"/>
    </source>
</evidence>
<evidence type="ECO:0000259" key="5">
    <source>
        <dbReference type="PROSITE" id="PS51005"/>
    </source>
</evidence>
<dbReference type="PANTHER" id="PTHR31719">
    <property type="entry name" value="NAC TRANSCRIPTION FACTOR 56"/>
    <property type="match status" value="1"/>
</dbReference>
<dbReference type="SUPFAM" id="SSF101941">
    <property type="entry name" value="NAC domain"/>
    <property type="match status" value="1"/>
</dbReference>
<evidence type="ECO:0000256" key="3">
    <source>
        <dbReference type="ARBA" id="ARBA00023163"/>
    </source>
</evidence>
<reference evidence="6" key="1">
    <citation type="submission" date="2018-02" db="EMBL/GenBank/DDBJ databases">
        <authorList>
            <person name="Cohen D.B."/>
            <person name="Kent A.D."/>
        </authorList>
    </citation>
    <scope>NUCLEOTIDE SEQUENCE</scope>
</reference>
<keyword evidence="1" id="KW-0805">Transcription regulation</keyword>
<keyword evidence="3" id="KW-0804">Transcription</keyword>
<evidence type="ECO:0000256" key="2">
    <source>
        <dbReference type="ARBA" id="ARBA00023125"/>
    </source>
</evidence>
<protein>
    <recommendedName>
        <fullName evidence="5">NAC domain-containing protein</fullName>
    </recommendedName>
</protein>
<gene>
    <name evidence="6" type="ORF">FSB_LOCUS15908</name>
</gene>
<accession>A0A2N9FAV8</accession>
<evidence type="ECO:0000313" key="6">
    <source>
        <dbReference type="EMBL" id="SPC88026.1"/>
    </source>
</evidence>
<dbReference type="InterPro" id="IPR036093">
    <property type="entry name" value="NAC_dom_sf"/>
</dbReference>
<evidence type="ECO:0000256" key="4">
    <source>
        <dbReference type="ARBA" id="ARBA00023242"/>
    </source>
</evidence>
<sequence length="195" mass="21664">MRYLVILYMTVSTLNKIGNNRVSRTVAAGTWHLSNTKKIYDADGNHIGFNKMLSFKQKDDSGILKKTSWTMHELSLPDALSLSAPTDQQCCNNVVLCVIYKLSHSKDEDAAAAKMPLKRSSSSSTVAAESDLDEGAQQHILFSSPSEDILDLEIIFEELDDLAESRTYTDDVDSELAAFFADLPPIPEDWNQLVC</sequence>
<dbReference type="Pfam" id="PF02365">
    <property type="entry name" value="NAM"/>
    <property type="match status" value="1"/>
</dbReference>
<dbReference type="GO" id="GO:0006355">
    <property type="term" value="P:regulation of DNA-templated transcription"/>
    <property type="evidence" value="ECO:0007669"/>
    <property type="project" value="InterPro"/>
</dbReference>
<dbReference type="GO" id="GO:0003677">
    <property type="term" value="F:DNA binding"/>
    <property type="evidence" value="ECO:0007669"/>
    <property type="project" value="UniProtKB-KW"/>
</dbReference>
<dbReference type="AlphaFoldDB" id="A0A2N9FAV8"/>
<dbReference type="EMBL" id="OIVN01000967">
    <property type="protein sequence ID" value="SPC88026.1"/>
    <property type="molecule type" value="Genomic_DNA"/>
</dbReference>
<dbReference type="PROSITE" id="PS51005">
    <property type="entry name" value="NAC"/>
    <property type="match status" value="1"/>
</dbReference>